<dbReference type="NCBIfam" id="NF001860">
    <property type="entry name" value="PRK00595.1"/>
    <property type="match status" value="1"/>
</dbReference>
<dbReference type="Pfam" id="PF00471">
    <property type="entry name" value="Ribosomal_L33"/>
    <property type="match status" value="1"/>
</dbReference>
<evidence type="ECO:0000313" key="7">
    <source>
        <dbReference type="Proteomes" id="UP000439550"/>
    </source>
</evidence>
<evidence type="ECO:0000256" key="1">
    <source>
        <dbReference type="ARBA" id="ARBA00007596"/>
    </source>
</evidence>
<evidence type="ECO:0000313" key="6">
    <source>
        <dbReference type="EMBL" id="MQW38989.1"/>
    </source>
</evidence>
<comment type="similarity">
    <text evidence="1 5">Belongs to the bacterial ribosomal protein bL33 family.</text>
</comment>
<organism evidence="6 7">
    <name type="scientific">Lactococcus hircilactis</name>
    <dbReference type="NCBI Taxonomy" id="1494462"/>
    <lineage>
        <taxon>Bacteria</taxon>
        <taxon>Bacillati</taxon>
        <taxon>Bacillota</taxon>
        <taxon>Bacilli</taxon>
        <taxon>Lactobacillales</taxon>
        <taxon>Streptococcaceae</taxon>
        <taxon>Lactococcus</taxon>
    </lineage>
</organism>
<evidence type="ECO:0000256" key="5">
    <source>
        <dbReference type="HAMAP-Rule" id="MF_00294"/>
    </source>
</evidence>
<sequence>MRVKITLRCTSCGNKNYISSKNKANHPEKVETMKFCPKERMVTLHREV</sequence>
<dbReference type="GO" id="GO:0003735">
    <property type="term" value="F:structural constituent of ribosome"/>
    <property type="evidence" value="ECO:0007669"/>
    <property type="project" value="InterPro"/>
</dbReference>
<dbReference type="InterPro" id="IPR018264">
    <property type="entry name" value="Ribosomal_bL33_CS"/>
</dbReference>
<dbReference type="EMBL" id="WITJ01000004">
    <property type="protein sequence ID" value="MQW38989.1"/>
    <property type="molecule type" value="Genomic_DNA"/>
</dbReference>
<dbReference type="InterPro" id="IPR038584">
    <property type="entry name" value="Ribosomal_bL33_sf"/>
</dbReference>
<dbReference type="OrthoDB" id="197660at2"/>
<dbReference type="Proteomes" id="UP000439550">
    <property type="component" value="Unassembled WGS sequence"/>
</dbReference>
<dbReference type="SUPFAM" id="SSF57829">
    <property type="entry name" value="Zn-binding ribosomal proteins"/>
    <property type="match status" value="1"/>
</dbReference>
<dbReference type="GO" id="GO:0006412">
    <property type="term" value="P:translation"/>
    <property type="evidence" value="ECO:0007669"/>
    <property type="project" value="UniProtKB-UniRule"/>
</dbReference>
<evidence type="ECO:0000256" key="3">
    <source>
        <dbReference type="ARBA" id="ARBA00023274"/>
    </source>
</evidence>
<dbReference type="InterPro" id="IPR011332">
    <property type="entry name" value="Ribosomal_zn-bd"/>
</dbReference>
<keyword evidence="7" id="KW-1185">Reference proteome</keyword>
<dbReference type="HAMAP" id="MF_00294">
    <property type="entry name" value="Ribosomal_bL33"/>
    <property type="match status" value="1"/>
</dbReference>
<proteinExistence type="inferred from homology"/>
<keyword evidence="3 5" id="KW-0687">Ribonucleoprotein</keyword>
<keyword evidence="2 5" id="KW-0689">Ribosomal protein</keyword>
<gene>
    <name evidence="5 6" type="primary">rpmG</name>
    <name evidence="6" type="ORF">GHI93_03350</name>
</gene>
<dbReference type="AlphaFoldDB" id="A0A7X1Z7Z5"/>
<dbReference type="NCBIfam" id="NF001764">
    <property type="entry name" value="PRK00504.1"/>
    <property type="match status" value="1"/>
</dbReference>
<dbReference type="GO" id="GO:1990904">
    <property type="term" value="C:ribonucleoprotein complex"/>
    <property type="evidence" value="ECO:0007669"/>
    <property type="project" value="UniProtKB-KW"/>
</dbReference>
<protein>
    <recommendedName>
        <fullName evidence="4 5">Large ribosomal subunit protein bL33</fullName>
    </recommendedName>
</protein>
<accession>A0A7X1Z7Z5</accession>
<dbReference type="RefSeq" id="WP_153495600.1">
    <property type="nucleotide sequence ID" value="NZ_CAXYUY010000004.1"/>
</dbReference>
<reference evidence="6 7" key="1">
    <citation type="submission" date="2019-10" db="EMBL/GenBank/DDBJ databases">
        <authorList>
            <person name="Dong K."/>
        </authorList>
    </citation>
    <scope>NUCLEOTIDE SEQUENCE [LARGE SCALE GENOMIC DNA]</scope>
    <source>
        <strain evidence="6 7">DSM 28960</strain>
    </source>
</reference>
<name>A0A7X1Z7Z5_9LACT</name>
<dbReference type="GO" id="GO:0005840">
    <property type="term" value="C:ribosome"/>
    <property type="evidence" value="ECO:0007669"/>
    <property type="project" value="UniProtKB-KW"/>
</dbReference>
<dbReference type="PROSITE" id="PS00582">
    <property type="entry name" value="RIBOSOMAL_L33"/>
    <property type="match status" value="1"/>
</dbReference>
<dbReference type="InterPro" id="IPR001705">
    <property type="entry name" value="Ribosomal_bL33"/>
</dbReference>
<evidence type="ECO:0000256" key="4">
    <source>
        <dbReference type="ARBA" id="ARBA00035176"/>
    </source>
</evidence>
<dbReference type="Gene3D" id="2.20.28.120">
    <property type="entry name" value="Ribosomal protein L33"/>
    <property type="match status" value="1"/>
</dbReference>
<evidence type="ECO:0000256" key="2">
    <source>
        <dbReference type="ARBA" id="ARBA00022980"/>
    </source>
</evidence>
<dbReference type="GO" id="GO:0005737">
    <property type="term" value="C:cytoplasm"/>
    <property type="evidence" value="ECO:0007669"/>
    <property type="project" value="UniProtKB-ARBA"/>
</dbReference>
<dbReference type="PANTHER" id="PTHR43168">
    <property type="entry name" value="50S RIBOSOMAL PROTEIN L33, CHLOROPLASTIC"/>
    <property type="match status" value="1"/>
</dbReference>
<dbReference type="PANTHER" id="PTHR43168:SF6">
    <property type="entry name" value="LARGE RIBOSOMAL SUBUNIT PROTEIN BL33A"/>
    <property type="match status" value="1"/>
</dbReference>
<comment type="caution">
    <text evidence="6">The sequence shown here is derived from an EMBL/GenBank/DDBJ whole genome shotgun (WGS) entry which is preliminary data.</text>
</comment>
<dbReference type="NCBIfam" id="TIGR01023">
    <property type="entry name" value="rpmG_bact"/>
    <property type="match status" value="1"/>
</dbReference>